<feature type="non-terminal residue" evidence="2">
    <location>
        <position position="89"/>
    </location>
</feature>
<dbReference type="Proteomes" id="UP001458415">
    <property type="component" value="Unassembled WGS sequence"/>
</dbReference>
<organism evidence="2 3">
    <name type="scientific">Streptomyces carpinensis</name>
    <dbReference type="NCBI Taxonomy" id="66369"/>
    <lineage>
        <taxon>Bacteria</taxon>
        <taxon>Bacillati</taxon>
        <taxon>Actinomycetota</taxon>
        <taxon>Actinomycetes</taxon>
        <taxon>Kitasatosporales</taxon>
        <taxon>Streptomycetaceae</taxon>
        <taxon>Streptomyces</taxon>
    </lineage>
</organism>
<keyword evidence="3" id="KW-1185">Reference proteome</keyword>
<comment type="caution">
    <text evidence="2">The sequence shown here is derived from an EMBL/GenBank/DDBJ whole genome shotgun (WGS) entry which is preliminary data.</text>
</comment>
<evidence type="ECO:0000313" key="3">
    <source>
        <dbReference type="Proteomes" id="UP001458415"/>
    </source>
</evidence>
<name>A0ABV1WMX9_9ACTN</name>
<sequence>MTVANPPRDESFHGPGGPPTPGVRLDSTAHIMSSIGAELAGRLSLVALDGRRRPAPPALVLVAHGSRDPRALSTVRALMDRVRELRPRL</sequence>
<dbReference type="Gene3D" id="3.40.50.1400">
    <property type="match status" value="1"/>
</dbReference>
<protein>
    <submittedName>
        <fullName evidence="2">Sirohydrochlorin chelatase</fullName>
    </submittedName>
</protein>
<evidence type="ECO:0000256" key="1">
    <source>
        <dbReference type="SAM" id="MobiDB-lite"/>
    </source>
</evidence>
<dbReference type="EMBL" id="JBEPCU010002128">
    <property type="protein sequence ID" value="MER6984982.1"/>
    <property type="molecule type" value="Genomic_DNA"/>
</dbReference>
<dbReference type="SUPFAM" id="SSF53800">
    <property type="entry name" value="Chelatase"/>
    <property type="match status" value="1"/>
</dbReference>
<accession>A0ABV1WMX9</accession>
<evidence type="ECO:0000313" key="2">
    <source>
        <dbReference type="EMBL" id="MER6984982.1"/>
    </source>
</evidence>
<proteinExistence type="predicted"/>
<reference evidence="2 3" key="1">
    <citation type="submission" date="2024-06" db="EMBL/GenBank/DDBJ databases">
        <title>The Natural Products Discovery Center: Release of the First 8490 Sequenced Strains for Exploring Actinobacteria Biosynthetic Diversity.</title>
        <authorList>
            <person name="Kalkreuter E."/>
            <person name="Kautsar S.A."/>
            <person name="Yang D."/>
            <person name="Bader C.D."/>
            <person name="Teijaro C.N."/>
            <person name="Fluegel L."/>
            <person name="Davis C.M."/>
            <person name="Simpson J.R."/>
            <person name="Lauterbach L."/>
            <person name="Steele A.D."/>
            <person name="Gui C."/>
            <person name="Meng S."/>
            <person name="Li G."/>
            <person name="Viehrig K."/>
            <person name="Ye F."/>
            <person name="Su P."/>
            <person name="Kiefer A.F."/>
            <person name="Nichols A."/>
            <person name="Cepeda A.J."/>
            <person name="Yan W."/>
            <person name="Fan B."/>
            <person name="Jiang Y."/>
            <person name="Adhikari A."/>
            <person name="Zheng C.-J."/>
            <person name="Schuster L."/>
            <person name="Cowan T.M."/>
            <person name="Smanski M.J."/>
            <person name="Chevrette M.G."/>
            <person name="De Carvalho L.P.S."/>
            <person name="Shen B."/>
        </authorList>
    </citation>
    <scope>NUCLEOTIDE SEQUENCE [LARGE SCALE GENOMIC DNA]</scope>
    <source>
        <strain evidence="2 3">NPDC000634</strain>
    </source>
</reference>
<feature type="region of interest" description="Disordered" evidence="1">
    <location>
        <begin position="1"/>
        <end position="26"/>
    </location>
</feature>
<gene>
    <name evidence="2" type="ORF">ABT317_50610</name>
</gene>